<dbReference type="RefSeq" id="WP_107214800.1">
    <property type="nucleotide sequence ID" value="NZ_KZ686269.1"/>
</dbReference>
<evidence type="ECO:0008006" key="3">
    <source>
        <dbReference type="Google" id="ProtNLM"/>
    </source>
</evidence>
<organism evidence="1 2">
    <name type="scientific">Pedobacter yulinensis</name>
    <dbReference type="NCBI Taxonomy" id="2126353"/>
    <lineage>
        <taxon>Bacteria</taxon>
        <taxon>Pseudomonadati</taxon>
        <taxon>Bacteroidota</taxon>
        <taxon>Sphingobacteriia</taxon>
        <taxon>Sphingobacteriales</taxon>
        <taxon>Sphingobacteriaceae</taxon>
        <taxon>Pedobacter</taxon>
    </lineage>
</organism>
<dbReference type="Proteomes" id="UP000240912">
    <property type="component" value="Unassembled WGS sequence"/>
</dbReference>
<reference evidence="1 2" key="1">
    <citation type="submission" date="2018-03" db="EMBL/GenBank/DDBJ databases">
        <authorList>
            <person name="Keele B.F."/>
        </authorList>
    </citation>
    <scope>NUCLEOTIDE SEQUENCE [LARGE SCALE GENOMIC DNA]</scope>
    <source>
        <strain evidence="1 2">YL28-9</strain>
    </source>
</reference>
<proteinExistence type="predicted"/>
<gene>
    <name evidence="1" type="ORF">C7T94_07665</name>
</gene>
<comment type="caution">
    <text evidence="1">The sequence shown here is derived from an EMBL/GenBank/DDBJ whole genome shotgun (WGS) entry which is preliminary data.</text>
</comment>
<name>A0A2T3HJI4_9SPHI</name>
<sequence>MIPALLIWLYKKFICPALLRRNMTPPALPELPFLKKSVMPLIFLMLLCPVVSAQDNMAVYRVMYNGSQIGTMQVAKTVSGDDLHLKMVSKISTRLLFKINVNTTDLSHFSKGRLLSSSVVRTVNGKEKANKKTWLCGGGYRTIADEKAGVLRSPISYNMMLLYCKEPVNIKQVYSDNHQQFLDITRTGLHSYRIKLPDGNYNDYYFENGVCSRVDVHHSMYSIRMELAAA</sequence>
<accession>A0A2T3HJI4</accession>
<dbReference type="Pfam" id="PF19630">
    <property type="entry name" value="DUF6134"/>
    <property type="match status" value="1"/>
</dbReference>
<dbReference type="AlphaFoldDB" id="A0A2T3HJI4"/>
<evidence type="ECO:0000313" key="2">
    <source>
        <dbReference type="Proteomes" id="UP000240912"/>
    </source>
</evidence>
<keyword evidence="2" id="KW-1185">Reference proteome</keyword>
<evidence type="ECO:0000313" key="1">
    <source>
        <dbReference type="EMBL" id="PST82541.1"/>
    </source>
</evidence>
<dbReference type="OrthoDB" id="789612at2"/>
<protein>
    <recommendedName>
        <fullName evidence="3">DUF3108 domain-containing protein</fullName>
    </recommendedName>
</protein>
<dbReference type="EMBL" id="PYLS01000005">
    <property type="protein sequence ID" value="PST82541.1"/>
    <property type="molecule type" value="Genomic_DNA"/>
</dbReference>
<dbReference type="InterPro" id="IPR045767">
    <property type="entry name" value="DUF6134"/>
</dbReference>